<gene>
    <name evidence="1" type="ORF">EYF80_031512</name>
</gene>
<evidence type="ECO:0000313" key="2">
    <source>
        <dbReference type="Proteomes" id="UP000314294"/>
    </source>
</evidence>
<evidence type="ECO:0000313" key="1">
    <source>
        <dbReference type="EMBL" id="TNN58272.1"/>
    </source>
</evidence>
<reference evidence="1 2" key="1">
    <citation type="submission" date="2019-03" db="EMBL/GenBank/DDBJ databases">
        <title>First draft genome of Liparis tanakae, snailfish: a comprehensive survey of snailfish specific genes.</title>
        <authorList>
            <person name="Kim W."/>
            <person name="Song I."/>
            <person name="Jeong J.-H."/>
            <person name="Kim D."/>
            <person name="Kim S."/>
            <person name="Ryu S."/>
            <person name="Song J.Y."/>
            <person name="Lee S.K."/>
        </authorList>
    </citation>
    <scope>NUCLEOTIDE SEQUENCE [LARGE SCALE GENOMIC DNA]</scope>
    <source>
        <tissue evidence="1">Muscle</tissue>
    </source>
</reference>
<dbReference type="Proteomes" id="UP000314294">
    <property type="component" value="Unassembled WGS sequence"/>
</dbReference>
<accession>A0A4Z2H058</accession>
<comment type="caution">
    <text evidence="1">The sequence shown here is derived from an EMBL/GenBank/DDBJ whole genome shotgun (WGS) entry which is preliminary data.</text>
</comment>
<protein>
    <submittedName>
        <fullName evidence="1">Uncharacterized protein</fullName>
    </submittedName>
</protein>
<organism evidence="1 2">
    <name type="scientific">Liparis tanakae</name>
    <name type="common">Tanaka's snailfish</name>
    <dbReference type="NCBI Taxonomy" id="230148"/>
    <lineage>
        <taxon>Eukaryota</taxon>
        <taxon>Metazoa</taxon>
        <taxon>Chordata</taxon>
        <taxon>Craniata</taxon>
        <taxon>Vertebrata</taxon>
        <taxon>Euteleostomi</taxon>
        <taxon>Actinopterygii</taxon>
        <taxon>Neopterygii</taxon>
        <taxon>Teleostei</taxon>
        <taxon>Neoteleostei</taxon>
        <taxon>Acanthomorphata</taxon>
        <taxon>Eupercaria</taxon>
        <taxon>Perciformes</taxon>
        <taxon>Cottioidei</taxon>
        <taxon>Cottales</taxon>
        <taxon>Liparidae</taxon>
        <taxon>Liparis</taxon>
    </lineage>
</organism>
<keyword evidence="2" id="KW-1185">Reference proteome</keyword>
<dbReference type="AlphaFoldDB" id="A0A4Z2H058"/>
<proteinExistence type="predicted"/>
<dbReference type="EMBL" id="SRLO01000384">
    <property type="protein sequence ID" value="TNN58272.1"/>
    <property type="molecule type" value="Genomic_DNA"/>
</dbReference>
<sequence length="187" mass="20881">MTPCRHHLSKVGEKIQNLGHGVRKQGTLCTARDDIMLATTAKREITQDRIIMWQLHGTARGVLLSGGKGYQLDSQEYHQGNGHRIYSAVASQQHPDDFRDMPFGPKHFPMRNEAKPHLKCGACRSERWGLNRVISSWNETAANEPARTKSQLWEGCKALPTAASSGVMSMATKMGGTIERKLWSLKD</sequence>
<name>A0A4Z2H058_9TELE</name>